<evidence type="ECO:0000256" key="1">
    <source>
        <dbReference type="SAM" id="Phobius"/>
    </source>
</evidence>
<dbReference type="Proteomes" id="UP000605518">
    <property type="component" value="Segment"/>
</dbReference>
<sequence length="37" mass="4213">MSNWVFMNGDAVLGVVLFALIIWHQVRKGANVIKEKK</sequence>
<dbReference type="EMBL" id="MN988486">
    <property type="protein sequence ID" value="QIG68169.1"/>
    <property type="molecule type" value="Genomic_DNA"/>
</dbReference>
<keyword evidence="1" id="KW-0812">Transmembrane</keyword>
<gene>
    <name evidence="2" type="ORF">EVB55_234</name>
</gene>
<keyword evidence="3" id="KW-1185">Reference proteome</keyword>
<keyword evidence="1" id="KW-0472">Membrane</keyword>
<keyword evidence="1" id="KW-1133">Transmembrane helix</keyword>
<organism evidence="2 3">
    <name type="scientific">Rhizobium phage RHph_Y68</name>
    <dbReference type="NCBI Taxonomy" id="2509787"/>
    <lineage>
        <taxon>Viruses</taxon>
        <taxon>Duplodnaviria</taxon>
        <taxon>Heunggongvirae</taxon>
        <taxon>Uroviricota</taxon>
        <taxon>Caudoviricetes</taxon>
        <taxon>Pootjesviridae</taxon>
        <taxon>Staniewskivirinae</taxon>
        <taxon>Trinifflemingvirus</taxon>
        <taxon>Trinifflemingvirus Y68</taxon>
    </lineage>
</organism>
<evidence type="ECO:0000313" key="3">
    <source>
        <dbReference type="Proteomes" id="UP000605518"/>
    </source>
</evidence>
<reference evidence="2" key="1">
    <citation type="submission" date="2020-01" db="EMBL/GenBank/DDBJ databases">
        <title>Patterns of diversity and host range of bacteriophage communities associated with bean-nodulatin bacteria.</title>
        <authorList>
            <person name="Vann Cauwenberghe J."/>
            <person name="Santamaria R.I."/>
            <person name="Bustos P."/>
            <person name="Juarez S."/>
            <person name="Gonzalez V."/>
        </authorList>
    </citation>
    <scope>NUCLEOTIDE SEQUENCE</scope>
</reference>
<evidence type="ECO:0000313" key="2">
    <source>
        <dbReference type="EMBL" id="QIG68169.1"/>
    </source>
</evidence>
<accession>A0A7S5UT19</accession>
<proteinExistence type="predicted"/>
<name>A0A7S5UT19_9CAUD</name>
<feature type="transmembrane region" description="Helical" evidence="1">
    <location>
        <begin position="6"/>
        <end position="26"/>
    </location>
</feature>
<protein>
    <submittedName>
        <fullName evidence="2">Uncharacterized protein</fullName>
    </submittedName>
</protein>